<evidence type="ECO:0000313" key="1">
    <source>
        <dbReference type="EMBL" id="UYM18200.1"/>
    </source>
</evidence>
<reference evidence="1" key="1">
    <citation type="submission" date="2022-10" db="EMBL/GenBank/DDBJ databases">
        <title>Completed Genome Sequence of two octocoral isolated bacterium, Endozoicomonas euniceicola EF212T and Endozoicomonas gorgoniicola PS125T.</title>
        <authorList>
            <person name="Chiou Y.-J."/>
            <person name="Chen Y.-H."/>
        </authorList>
    </citation>
    <scope>NUCLEOTIDE SEQUENCE</scope>
    <source>
        <strain evidence="1">EF212</strain>
    </source>
</reference>
<protein>
    <submittedName>
        <fullName evidence="1">Uncharacterized protein</fullName>
    </submittedName>
</protein>
<keyword evidence="2" id="KW-1185">Reference proteome</keyword>
<dbReference type="Proteomes" id="UP001163255">
    <property type="component" value="Chromosome"/>
</dbReference>
<dbReference type="EMBL" id="CP103300">
    <property type="protein sequence ID" value="UYM18200.1"/>
    <property type="molecule type" value="Genomic_DNA"/>
</dbReference>
<gene>
    <name evidence="1" type="ORF">NX720_09935</name>
</gene>
<proteinExistence type="predicted"/>
<name>A0ABY6GZG4_9GAMM</name>
<dbReference type="RefSeq" id="WP_262600956.1">
    <property type="nucleotide sequence ID" value="NZ_CP103300.1"/>
</dbReference>
<accession>A0ABY6GZG4</accession>
<organism evidence="1 2">
    <name type="scientific">Endozoicomonas euniceicola</name>
    <dbReference type="NCBI Taxonomy" id="1234143"/>
    <lineage>
        <taxon>Bacteria</taxon>
        <taxon>Pseudomonadati</taxon>
        <taxon>Pseudomonadota</taxon>
        <taxon>Gammaproteobacteria</taxon>
        <taxon>Oceanospirillales</taxon>
        <taxon>Endozoicomonadaceae</taxon>
        <taxon>Endozoicomonas</taxon>
    </lineage>
</organism>
<sequence length="47" mass="4959">MTQQLRESVCEKMGIGLKDQAGCDEVHIVTGHRGKASLSGFLGLLSG</sequence>
<evidence type="ECO:0000313" key="2">
    <source>
        <dbReference type="Proteomes" id="UP001163255"/>
    </source>
</evidence>